<proteinExistence type="predicted"/>
<evidence type="ECO:0000313" key="2">
    <source>
        <dbReference type="EMBL" id="MCB2380407.1"/>
    </source>
</evidence>
<accession>A0ABS8AKC7</accession>
<protein>
    <recommendedName>
        <fullName evidence="1">HNH nuclease domain-containing protein</fullName>
    </recommendedName>
</protein>
<name>A0ABS8AKC7_9BACT</name>
<evidence type="ECO:0000313" key="3">
    <source>
        <dbReference type="Proteomes" id="UP001165297"/>
    </source>
</evidence>
<comment type="caution">
    <text evidence="2">The sequence shown here is derived from an EMBL/GenBank/DDBJ whole genome shotgun (WGS) entry which is preliminary data.</text>
</comment>
<gene>
    <name evidence="2" type="ORF">LGH70_22635</name>
</gene>
<dbReference type="EMBL" id="JAJADQ010000017">
    <property type="protein sequence ID" value="MCB2380407.1"/>
    <property type="molecule type" value="Genomic_DNA"/>
</dbReference>
<reference evidence="2" key="1">
    <citation type="submission" date="2021-10" db="EMBL/GenBank/DDBJ databases">
        <authorList>
            <person name="Dean J.D."/>
            <person name="Kim M.K."/>
            <person name="Newey C.N."/>
            <person name="Stoker T.S."/>
            <person name="Thompson D.W."/>
            <person name="Grose J.H."/>
        </authorList>
    </citation>
    <scope>NUCLEOTIDE SEQUENCE</scope>
    <source>
        <strain evidence="2">BT635</strain>
    </source>
</reference>
<organism evidence="2 3">
    <name type="scientific">Hymenobacter nitidus</name>
    <dbReference type="NCBI Taxonomy" id="2880929"/>
    <lineage>
        <taxon>Bacteria</taxon>
        <taxon>Pseudomonadati</taxon>
        <taxon>Bacteroidota</taxon>
        <taxon>Cytophagia</taxon>
        <taxon>Cytophagales</taxon>
        <taxon>Hymenobacteraceae</taxon>
        <taxon>Hymenobacter</taxon>
    </lineage>
</organism>
<dbReference type="Pfam" id="PF13395">
    <property type="entry name" value="HNH_4"/>
    <property type="match status" value="1"/>
</dbReference>
<evidence type="ECO:0000259" key="1">
    <source>
        <dbReference type="Pfam" id="PF13395"/>
    </source>
</evidence>
<dbReference type="RefSeq" id="WP_226190308.1">
    <property type="nucleotide sequence ID" value="NZ_JAJADQ010000017.1"/>
</dbReference>
<sequence length="190" mass="21491">MPIQHAGPENVFALPTVFAQLPDSVLSLPGTRPQDTCLVISAALWESFHRLSLYVEALCLHEWSLFTESVTQDPGVAATRGAIYALLTARPDNRRPLSWERNQIDLLLLENVSFTCPWTQKQLTQPQHYDLDHLLPLAVYPINELWNLLPVDRAFNQQVKRDRLPSPQRLLAAQPLVQAAYTNYSHSASL</sequence>
<dbReference type="Proteomes" id="UP001165297">
    <property type="component" value="Unassembled WGS sequence"/>
</dbReference>
<keyword evidence="3" id="KW-1185">Reference proteome</keyword>
<dbReference type="InterPro" id="IPR003615">
    <property type="entry name" value="HNH_nuc"/>
</dbReference>
<feature type="domain" description="HNH nuclease" evidence="1">
    <location>
        <begin position="116"/>
        <end position="165"/>
    </location>
</feature>